<dbReference type="InterPro" id="IPR003676">
    <property type="entry name" value="SAUR_fam"/>
</dbReference>
<dbReference type="Pfam" id="PF02519">
    <property type="entry name" value="Auxin_inducible"/>
    <property type="match status" value="1"/>
</dbReference>
<protein>
    <submittedName>
        <fullName evidence="2">Uncharacterized protein</fullName>
    </submittedName>
</protein>
<dbReference type="PANTHER" id="PTHR31374:SF423">
    <property type="entry name" value="SAUR-LIKE AUXIN-RESPONSIVE PROTEIN FAMILY"/>
    <property type="match status" value="1"/>
</dbReference>
<evidence type="ECO:0000313" key="3">
    <source>
        <dbReference type="Proteomes" id="UP001152523"/>
    </source>
</evidence>
<dbReference type="Proteomes" id="UP001152523">
    <property type="component" value="Unassembled WGS sequence"/>
</dbReference>
<dbReference type="AlphaFoldDB" id="A0AAV0EQV0"/>
<name>A0AAV0EQV0_9ASTE</name>
<dbReference type="GO" id="GO:0009733">
    <property type="term" value="P:response to auxin"/>
    <property type="evidence" value="ECO:0007669"/>
    <property type="project" value="InterPro"/>
</dbReference>
<proteinExistence type="inferred from homology"/>
<reference evidence="2" key="1">
    <citation type="submission" date="2022-07" db="EMBL/GenBank/DDBJ databases">
        <authorList>
            <person name="Macas J."/>
            <person name="Novak P."/>
            <person name="Neumann P."/>
        </authorList>
    </citation>
    <scope>NUCLEOTIDE SEQUENCE</scope>
</reference>
<dbReference type="EMBL" id="CAMAPF010000938">
    <property type="protein sequence ID" value="CAH9125655.1"/>
    <property type="molecule type" value="Genomic_DNA"/>
</dbReference>
<organism evidence="2 3">
    <name type="scientific">Cuscuta epithymum</name>
    <dbReference type="NCBI Taxonomy" id="186058"/>
    <lineage>
        <taxon>Eukaryota</taxon>
        <taxon>Viridiplantae</taxon>
        <taxon>Streptophyta</taxon>
        <taxon>Embryophyta</taxon>
        <taxon>Tracheophyta</taxon>
        <taxon>Spermatophyta</taxon>
        <taxon>Magnoliopsida</taxon>
        <taxon>eudicotyledons</taxon>
        <taxon>Gunneridae</taxon>
        <taxon>Pentapetalae</taxon>
        <taxon>asterids</taxon>
        <taxon>lamiids</taxon>
        <taxon>Solanales</taxon>
        <taxon>Convolvulaceae</taxon>
        <taxon>Cuscuteae</taxon>
        <taxon>Cuscuta</taxon>
        <taxon>Cuscuta subgen. Cuscuta</taxon>
    </lineage>
</organism>
<comment type="caution">
    <text evidence="2">The sequence shown here is derived from an EMBL/GenBank/DDBJ whole genome shotgun (WGS) entry which is preliminary data.</text>
</comment>
<keyword evidence="3" id="KW-1185">Reference proteome</keyword>
<sequence>MEYYCVHHFQHLIFCCIHCSSWTIYIRAVEMKSDNKSEIHKYISIKLNQLSVTDCFATTMTGVSRIAANGNGTAPKGHFVVYVGEERKRFVVPTMYLRNASFQKLLDEAAEEFDFQSPEGIVLPCHESVFHDLLILA</sequence>
<accession>A0AAV0EQV0</accession>
<dbReference type="PANTHER" id="PTHR31374">
    <property type="entry name" value="AUXIN-INDUCED PROTEIN-LIKE-RELATED"/>
    <property type="match status" value="1"/>
</dbReference>
<gene>
    <name evidence="2" type="ORF">CEPIT_LOCUS26929</name>
</gene>
<evidence type="ECO:0000256" key="1">
    <source>
        <dbReference type="ARBA" id="ARBA00006974"/>
    </source>
</evidence>
<evidence type="ECO:0000313" key="2">
    <source>
        <dbReference type="EMBL" id="CAH9125655.1"/>
    </source>
</evidence>
<comment type="similarity">
    <text evidence="1">Belongs to the ARG7 family.</text>
</comment>